<comment type="caution">
    <text evidence="6">The sequence shown here is derived from an EMBL/GenBank/DDBJ whole genome shotgun (WGS) entry which is preliminary data.</text>
</comment>
<comment type="similarity">
    <text evidence="2">Belongs to the NPC2 family.</text>
</comment>
<evidence type="ECO:0000256" key="3">
    <source>
        <dbReference type="ARBA" id="ARBA00022525"/>
    </source>
</evidence>
<dbReference type="OrthoDB" id="6332846at2759"/>
<evidence type="ECO:0000256" key="4">
    <source>
        <dbReference type="SAM" id="SignalP"/>
    </source>
</evidence>
<dbReference type="Proteomes" id="UP000729913">
    <property type="component" value="Unassembled WGS sequence"/>
</dbReference>
<evidence type="ECO:0000256" key="2">
    <source>
        <dbReference type="ARBA" id="ARBA00006370"/>
    </source>
</evidence>
<reference evidence="6" key="2">
    <citation type="submission" date="2021-04" db="EMBL/GenBank/DDBJ databases">
        <title>Genome-wide patterns of bracovirus chromosomal integration into multiple host tissues during parasitism.</title>
        <authorList>
            <person name="Chebbi M.A.C."/>
        </authorList>
    </citation>
    <scope>NUCLEOTIDE SEQUENCE</scope>
    <source>
        <tissue evidence="6">Whole body</tissue>
    </source>
</reference>
<dbReference type="GO" id="GO:0005576">
    <property type="term" value="C:extracellular region"/>
    <property type="evidence" value="ECO:0007669"/>
    <property type="project" value="UniProtKB-SubCell"/>
</dbReference>
<feature type="signal peptide" evidence="4">
    <location>
        <begin position="1"/>
        <end position="21"/>
    </location>
</feature>
<sequence>MSRAIFIVIFTLMCLTFLTEAVEKSYIQCKNSPGGSSNIRSLSITNCDVPPCILKKRNTVFVEEIFSVDKDVSKLTTKVSAKVFGVDLPFVSVDSTDACQYLYNMDDTKAACPLKAGGIYKYKNSFYIFDFYPNILTTVTWKLVDFSRGKPVNITCFQIEARIKK</sequence>
<name>A0A8J5UQY0_9HYME</name>
<proteinExistence type="inferred from homology"/>
<feature type="domain" description="MD-2-related lipid-recognition" evidence="5">
    <location>
        <begin position="26"/>
        <end position="161"/>
    </location>
</feature>
<keyword evidence="3" id="KW-0964">Secreted</keyword>
<evidence type="ECO:0000259" key="5">
    <source>
        <dbReference type="SMART" id="SM00737"/>
    </source>
</evidence>
<comment type="subcellular location">
    <subcellularLocation>
        <location evidence="1">Secreted</location>
    </subcellularLocation>
</comment>
<dbReference type="FunFam" id="2.60.40.770:FF:000001">
    <property type="entry name" value="NPC intracellular cholesterol transporter 2"/>
    <property type="match status" value="1"/>
</dbReference>
<evidence type="ECO:0000313" key="7">
    <source>
        <dbReference type="Proteomes" id="UP000729913"/>
    </source>
</evidence>
<evidence type="ECO:0000256" key="1">
    <source>
        <dbReference type="ARBA" id="ARBA00004613"/>
    </source>
</evidence>
<keyword evidence="7" id="KW-1185">Reference proteome</keyword>
<gene>
    <name evidence="6" type="ORF">G9C98_003939</name>
</gene>
<dbReference type="SMART" id="SM00737">
    <property type="entry name" value="ML"/>
    <property type="match status" value="1"/>
</dbReference>
<organism evidence="6 7">
    <name type="scientific">Cotesia typhae</name>
    <dbReference type="NCBI Taxonomy" id="2053667"/>
    <lineage>
        <taxon>Eukaryota</taxon>
        <taxon>Metazoa</taxon>
        <taxon>Ecdysozoa</taxon>
        <taxon>Arthropoda</taxon>
        <taxon>Hexapoda</taxon>
        <taxon>Insecta</taxon>
        <taxon>Pterygota</taxon>
        <taxon>Neoptera</taxon>
        <taxon>Endopterygota</taxon>
        <taxon>Hymenoptera</taxon>
        <taxon>Apocrita</taxon>
        <taxon>Ichneumonoidea</taxon>
        <taxon>Braconidae</taxon>
        <taxon>Microgastrinae</taxon>
        <taxon>Cotesia</taxon>
    </lineage>
</organism>
<accession>A0A8J5UQY0</accession>
<reference evidence="6" key="1">
    <citation type="submission" date="2020-03" db="EMBL/GenBank/DDBJ databases">
        <authorList>
            <person name="Chebbi M.A."/>
            <person name="Drezen J.M."/>
        </authorList>
    </citation>
    <scope>NUCLEOTIDE SEQUENCE</scope>
    <source>
        <tissue evidence="6">Whole body</tissue>
    </source>
</reference>
<dbReference type="EMBL" id="JAAOIC020000048">
    <property type="protein sequence ID" value="KAG8036617.1"/>
    <property type="molecule type" value="Genomic_DNA"/>
</dbReference>
<keyword evidence="4" id="KW-0732">Signal</keyword>
<dbReference type="GO" id="GO:0032934">
    <property type="term" value="F:sterol binding"/>
    <property type="evidence" value="ECO:0007669"/>
    <property type="project" value="InterPro"/>
</dbReference>
<dbReference type="AlphaFoldDB" id="A0A8J5UQY0"/>
<dbReference type="InterPro" id="IPR039670">
    <property type="entry name" value="NPC2-like"/>
</dbReference>
<dbReference type="PANTHER" id="PTHR11306">
    <property type="entry name" value="NIEMANN PICK TYPE C2 PROTEIN NPC2-RELATED"/>
    <property type="match status" value="1"/>
</dbReference>
<dbReference type="GO" id="GO:0015918">
    <property type="term" value="P:sterol transport"/>
    <property type="evidence" value="ECO:0007669"/>
    <property type="project" value="InterPro"/>
</dbReference>
<feature type="chain" id="PRO_5035250975" description="MD-2-related lipid-recognition domain-containing protein" evidence="4">
    <location>
        <begin position="22"/>
        <end position="165"/>
    </location>
</feature>
<dbReference type="Pfam" id="PF02221">
    <property type="entry name" value="E1_DerP2_DerF2"/>
    <property type="match status" value="1"/>
</dbReference>
<dbReference type="PANTHER" id="PTHR11306:SF68">
    <property type="entry name" value="NPC INTRACELLULAR CHOLESTEROL TRANSPORTER 2"/>
    <property type="match status" value="1"/>
</dbReference>
<dbReference type="InterPro" id="IPR003172">
    <property type="entry name" value="ML_dom"/>
</dbReference>
<evidence type="ECO:0000313" key="6">
    <source>
        <dbReference type="EMBL" id="KAG8036617.1"/>
    </source>
</evidence>
<protein>
    <recommendedName>
        <fullName evidence="5">MD-2-related lipid-recognition domain-containing protein</fullName>
    </recommendedName>
</protein>